<dbReference type="SUPFAM" id="SSF48371">
    <property type="entry name" value="ARM repeat"/>
    <property type="match status" value="2"/>
</dbReference>
<comment type="subcellular location">
    <subcellularLocation>
        <location evidence="2">Cytoplasm</location>
    </subcellularLocation>
    <subcellularLocation>
        <location evidence="1">Nucleus speckle</location>
    </subcellularLocation>
</comment>
<feature type="region of interest" description="Disordered" evidence="9">
    <location>
        <begin position="37"/>
        <end position="56"/>
    </location>
</feature>
<dbReference type="InterPro" id="IPR032430">
    <property type="entry name" value="Blm10_mid"/>
</dbReference>
<dbReference type="InterPro" id="IPR035309">
    <property type="entry name" value="PSME4"/>
</dbReference>
<dbReference type="OrthoDB" id="17907at2759"/>
<comment type="similarity">
    <text evidence="3">Belongs to the BLM10 family.</text>
</comment>
<evidence type="ECO:0000256" key="5">
    <source>
        <dbReference type="ARBA" id="ARBA00022737"/>
    </source>
</evidence>
<feature type="domain" description="Proteasome activator complex subunit 4 C-terminal" evidence="10">
    <location>
        <begin position="2061"/>
        <end position="2147"/>
    </location>
</feature>
<keyword evidence="7" id="KW-0234">DNA repair</keyword>
<evidence type="ECO:0000256" key="2">
    <source>
        <dbReference type="ARBA" id="ARBA00004496"/>
    </source>
</evidence>
<protein>
    <recommendedName>
        <fullName evidence="15">ARM repeat-containing protein</fullName>
    </recommendedName>
</protein>
<evidence type="ECO:0000256" key="4">
    <source>
        <dbReference type="ARBA" id="ARBA00022490"/>
    </source>
</evidence>
<dbReference type="GO" id="GO:0016607">
    <property type="term" value="C:nuclear speck"/>
    <property type="evidence" value="ECO:0007669"/>
    <property type="project" value="UniProtKB-SubCell"/>
</dbReference>
<dbReference type="InterPro" id="IPR011989">
    <property type="entry name" value="ARM-like"/>
</dbReference>
<keyword evidence="5" id="KW-0677">Repeat</keyword>
<dbReference type="STRING" id="436010.A0A166V1E4"/>
<feature type="region of interest" description="Disordered" evidence="9">
    <location>
        <begin position="122"/>
        <end position="161"/>
    </location>
</feature>
<dbReference type="Proteomes" id="UP000076532">
    <property type="component" value="Unassembled WGS sequence"/>
</dbReference>
<keyword evidence="6" id="KW-0227">DNA damage</keyword>
<dbReference type="InterPro" id="IPR055455">
    <property type="entry name" value="HEAT_PSME4"/>
</dbReference>
<keyword evidence="4" id="KW-0963">Cytoplasm</keyword>
<keyword evidence="8" id="KW-0539">Nucleus</keyword>
<feature type="domain" description="Proteasome activator Blm10 middle HEAT repeats region" evidence="11">
    <location>
        <begin position="667"/>
        <end position="1196"/>
    </location>
</feature>
<name>A0A166V1E4_9AGAM</name>
<dbReference type="GO" id="GO:0010499">
    <property type="term" value="P:proteasomal ubiquitin-independent protein catabolic process"/>
    <property type="evidence" value="ECO:0007669"/>
    <property type="project" value="TreeGrafter"/>
</dbReference>
<dbReference type="GO" id="GO:0016504">
    <property type="term" value="F:peptidase activator activity"/>
    <property type="evidence" value="ECO:0007669"/>
    <property type="project" value="InterPro"/>
</dbReference>
<sequence>MNGRYVRLFSLPSPPFLTSIINKEEDRARKRVKLLLPQENRSPSPPCLSHLQSPSPPLVSPYPPPITQHLNYSSFVMDKSVTHSFRSSLLDELEQATNNLIEGEATMRKAMGRMWQVIAEDSDKNTGEAVDPVVPLKREEEDEDEGVDREDDRERRYTSAPDLTPSMHKLFLSQLGPPAAFEPSQFVTPEAQLDRLEKSVAIIRELQDDGREYVERLEEIREGLGDVRAQRNVIWEMVREHAVKELQDAAFAVDFDDAPPGSERYFEKLKNYAKSLPYSIESNSRVQALLDFIVLRLVQCVESKDYDPGVLQWDILFTYWTKLKYPIPKDKRIRLAVLYFELCTTPGMPINVIAACADSFVVLTRSRKKLSIDDLRLPWKPIYSILKQDLFLTRREFEYNQLSWCMGYLADAASRFFHPAALEEMLGTFVPQVNGTNLDTILASQYYMVTFLPLSHPMTYLPMLFRIWESVNSYKYDNRMLELLASLAEMHVVPSVSDPKRIGAIPDDAKTEGEGRPIWERESSSAGAWPGLFKDAYGVGIFTEHQWHLIMCKCLASMEIPLADAGSLTTGPSADNQASFEIGRLPKPAWRISSLARIIVYSMVPDSTPNPSSNAPTPMFTPLPSGMSTPTLAREGGAGDYLSTALMKAGHFKSQTYLAGSKALDSLAKMIASTEAFFHPSNSGSWTSDLTAFIKYIAYDFNRRWHEEEQPDCKTPKNRRLTKLMRRELVKSLRTCALLAMFSQDSTTAANIQSCLKSLSLMEPDLILHPILDRAIPSLESLVETERTLSVIKALGAVAPTIVSRDVYYPGAKHLIQVLQLLVPGIDLNDPSKTLCTTAFIVEISQYIMIGDLSSAPDASMTHADIVPLGSVGRVDSTPFFSAGDFEAREYGVEPRLSNKEEDALLKDTTGSFADWVTSLIRRVIQLLENLPEEGAHGDAGGASEVKLVDAVAGACSQICVHLSKPLFDLALNIIFEYATTTVRPNAVRAIHQLVECVANADPVKTLERFVPFCLQNIRTELEHGASSLRTTAASSPSPSDATLHWNLAILRGTVLKYKEEFISLFKLLMNKTYSKRGFSWAGKLLSSLLLTLSHTYPLDNKFVNPDEWDSEDFRAHHYKYWGKLYKPEEIKIAWHVPNDAEIEFILQIFQVIVEPTLQLLYGLLDPDVPRDSIWRNDFCRYLTFVRNAFSGIPTFVKYHTTAEEWRSAGKNSDILNEMAEMIAVADPLASGFCLDDPNDPRHEYVVNLRRRYGEFLHEASMSLLQQGEEYTVDAVHMLIRSIRTYMLEYGDSRDGFFVNGKQYTSEMNVARQYAKQKQWPRAVFIRRARYYNAARLRWNSMERLRGPIENSLIDDVVEWSMWHYATSRCQFPLFHETYDGTRRRVLPALYKALEPGVEDDRMKGALWTFRSTALTKYTITQPTLATDLITRLFRCQDNEKTSIQDCVSSVFDTCLNNYVEPCYLVYTIENTRVNDAARNLRALLSSDSGDSQLVERCREQRSERLRLWDNANNLTSLSVLDIAKNTRTQWRYVIVAIRILRALVRRDAPLSAPLIQFMLEKTYSSYTNVVCALFKRNSRDTCSFSPTAIPIHHNPLKVNVPVEPSHSLLAKVLQDYKTPVGKIVVRKPSSTFQPWQETSQSAVQCVRKIVTEEHFWKELSTHYAEENHRTSVSQDNMSFVKTIFQLLDDEPFESLRPTLEKLLEDQDQDSQRAGAEFLGGVLNGSKHWPTDAQAKLWNWFTPLIQRTLSQNVKTDTITIWTSFLEYIFYNHDPRRIQPLVDFLFNQFHTVEFSGESSFATVKVLDLFQAMYEGLDWKFSAWSDEVVDRYWPQIYSEHDEVREHVGDFLAFSGKIKWQPQPSIPSAEIFVRECLTVSVDVDIMGMRGTYHKDRVSRLVENFKVWRAERIPGVRAFQSTYDRVGIATCKWLFQLVHDTKAVAVFDYVLPLMVSAFYCSKTSMNDNLELAKRASFLLVRMCGVTPPHSMVDPILDGMFEAIEESPSWRVRLKALPLVQVYYFRQLPQLSDLKIVHIVEERFIKLAKRSHIPSRLSPDYNRAIRQRHAAILGICALVDSYPYTVEKWMPGLMTTVLAEHTYDPIPISTTVRKCASNFRRTHQDTWHEDSKKFNDHQLAALSTLLTGSSYCG</sequence>
<evidence type="ECO:0000313" key="13">
    <source>
        <dbReference type="EMBL" id="KZP32253.1"/>
    </source>
</evidence>
<evidence type="ECO:0000256" key="1">
    <source>
        <dbReference type="ARBA" id="ARBA00004324"/>
    </source>
</evidence>
<reference evidence="13 14" key="1">
    <citation type="journal article" date="2016" name="Mol. Biol. Evol.">
        <title>Comparative Genomics of Early-Diverging Mushroom-Forming Fungi Provides Insights into the Origins of Lignocellulose Decay Capabilities.</title>
        <authorList>
            <person name="Nagy L.G."/>
            <person name="Riley R."/>
            <person name="Tritt A."/>
            <person name="Adam C."/>
            <person name="Daum C."/>
            <person name="Floudas D."/>
            <person name="Sun H."/>
            <person name="Yadav J.S."/>
            <person name="Pangilinan J."/>
            <person name="Larsson K.H."/>
            <person name="Matsuura K."/>
            <person name="Barry K."/>
            <person name="Labutti K."/>
            <person name="Kuo R."/>
            <person name="Ohm R.A."/>
            <person name="Bhattacharya S.S."/>
            <person name="Shirouzu T."/>
            <person name="Yoshinaga Y."/>
            <person name="Martin F.M."/>
            <person name="Grigoriev I.V."/>
            <person name="Hibbett D.S."/>
        </authorList>
    </citation>
    <scope>NUCLEOTIDE SEQUENCE [LARGE SCALE GENOMIC DNA]</scope>
    <source>
        <strain evidence="13 14">CBS 109695</strain>
    </source>
</reference>
<evidence type="ECO:0000256" key="3">
    <source>
        <dbReference type="ARBA" id="ARBA00005739"/>
    </source>
</evidence>
<organism evidence="13 14">
    <name type="scientific">Athelia psychrophila</name>
    <dbReference type="NCBI Taxonomy" id="1759441"/>
    <lineage>
        <taxon>Eukaryota</taxon>
        <taxon>Fungi</taxon>
        <taxon>Dikarya</taxon>
        <taxon>Basidiomycota</taxon>
        <taxon>Agaricomycotina</taxon>
        <taxon>Agaricomycetes</taxon>
        <taxon>Agaricomycetidae</taxon>
        <taxon>Atheliales</taxon>
        <taxon>Atheliaceae</taxon>
        <taxon>Athelia</taxon>
    </lineage>
</organism>
<dbReference type="Pfam" id="PF23096">
    <property type="entry name" value="HEAT_PSME4"/>
    <property type="match status" value="1"/>
</dbReference>
<evidence type="ECO:0000256" key="8">
    <source>
        <dbReference type="ARBA" id="ARBA00023242"/>
    </source>
</evidence>
<evidence type="ECO:0000259" key="12">
    <source>
        <dbReference type="Pfam" id="PF23096"/>
    </source>
</evidence>
<evidence type="ECO:0000256" key="6">
    <source>
        <dbReference type="ARBA" id="ARBA00022763"/>
    </source>
</evidence>
<dbReference type="GO" id="GO:0005829">
    <property type="term" value="C:cytosol"/>
    <property type="evidence" value="ECO:0007669"/>
    <property type="project" value="TreeGrafter"/>
</dbReference>
<dbReference type="GO" id="GO:0006281">
    <property type="term" value="P:DNA repair"/>
    <property type="evidence" value="ECO:0007669"/>
    <property type="project" value="UniProtKB-KW"/>
</dbReference>
<evidence type="ECO:0008006" key="15">
    <source>
        <dbReference type="Google" id="ProtNLM"/>
    </source>
</evidence>
<accession>A0A166V1E4</accession>
<feature type="compositionally biased region" description="Acidic residues" evidence="9">
    <location>
        <begin position="140"/>
        <end position="149"/>
    </location>
</feature>
<dbReference type="Gene3D" id="1.25.10.10">
    <property type="entry name" value="Leucine-rich Repeat Variant"/>
    <property type="match status" value="1"/>
</dbReference>
<dbReference type="Pfam" id="PF16507">
    <property type="entry name" value="HEAT_PSME4_mid"/>
    <property type="match status" value="1"/>
</dbReference>
<evidence type="ECO:0000256" key="7">
    <source>
        <dbReference type="ARBA" id="ARBA00023204"/>
    </source>
</evidence>
<feature type="domain" description="Proteasome activator complex subunit 4-like HEAT repeat-like" evidence="12">
    <location>
        <begin position="1642"/>
        <end position="1804"/>
    </location>
</feature>
<dbReference type="GO" id="GO:0070628">
    <property type="term" value="F:proteasome binding"/>
    <property type="evidence" value="ECO:0007669"/>
    <property type="project" value="InterPro"/>
</dbReference>
<dbReference type="Pfam" id="PF11919">
    <property type="entry name" value="PSME4_C"/>
    <property type="match status" value="1"/>
</dbReference>
<dbReference type="PANTHER" id="PTHR32170">
    <property type="entry name" value="PROTEASOME ACTIVATOR COMPLEX SUBUNIT 4"/>
    <property type="match status" value="1"/>
</dbReference>
<evidence type="ECO:0000259" key="10">
    <source>
        <dbReference type="Pfam" id="PF11919"/>
    </source>
</evidence>
<evidence type="ECO:0000313" key="14">
    <source>
        <dbReference type="Proteomes" id="UP000076532"/>
    </source>
</evidence>
<dbReference type="InterPro" id="IPR016024">
    <property type="entry name" value="ARM-type_fold"/>
</dbReference>
<gene>
    <name evidence="13" type="ORF">FIBSPDRAFT_907345</name>
</gene>
<evidence type="ECO:0000256" key="9">
    <source>
        <dbReference type="SAM" id="MobiDB-lite"/>
    </source>
</evidence>
<dbReference type="PANTHER" id="PTHR32170:SF3">
    <property type="entry name" value="PROTEASOME ACTIVATOR COMPLEX SUBUNIT 4"/>
    <property type="match status" value="1"/>
</dbReference>
<dbReference type="EMBL" id="KV417486">
    <property type="protein sequence ID" value="KZP32253.1"/>
    <property type="molecule type" value="Genomic_DNA"/>
</dbReference>
<proteinExistence type="inferred from homology"/>
<dbReference type="InterPro" id="IPR021843">
    <property type="entry name" value="PSME4_C"/>
</dbReference>
<keyword evidence="14" id="KW-1185">Reference proteome</keyword>
<evidence type="ECO:0000259" key="11">
    <source>
        <dbReference type="Pfam" id="PF16507"/>
    </source>
</evidence>